<dbReference type="Pfam" id="PF13738">
    <property type="entry name" value="Pyr_redox_3"/>
    <property type="match status" value="1"/>
</dbReference>
<dbReference type="GO" id="GO:0004497">
    <property type="term" value="F:monooxygenase activity"/>
    <property type="evidence" value="ECO:0007669"/>
    <property type="project" value="UniProtKB-KW"/>
</dbReference>
<dbReference type="PANTHER" id="PTHR43539">
    <property type="entry name" value="FLAVIN-BINDING MONOOXYGENASE-LIKE PROTEIN (AFU_ORTHOLOGUE AFUA_4G09220)"/>
    <property type="match status" value="1"/>
</dbReference>
<protein>
    <submittedName>
        <fullName evidence="2">ArsO family NAD(P)H-dependent flavin-containing monooxygenase</fullName>
    </submittedName>
</protein>
<organism evidence="2 3">
    <name type="scientific">Nocardioides nanhaiensis</name>
    <dbReference type="NCBI Taxonomy" id="1476871"/>
    <lineage>
        <taxon>Bacteria</taxon>
        <taxon>Bacillati</taxon>
        <taxon>Actinomycetota</taxon>
        <taxon>Actinomycetes</taxon>
        <taxon>Propionibacteriales</taxon>
        <taxon>Nocardioidaceae</taxon>
        <taxon>Nocardioides</taxon>
    </lineage>
</organism>
<dbReference type="Gene3D" id="3.50.50.60">
    <property type="entry name" value="FAD/NAD(P)-binding domain"/>
    <property type="match status" value="1"/>
</dbReference>
<proteinExistence type="predicted"/>
<dbReference type="InterPro" id="IPR050982">
    <property type="entry name" value="Auxin_biosynth/cation_transpt"/>
</dbReference>
<dbReference type="PRINTS" id="PR00469">
    <property type="entry name" value="PNDRDTASEII"/>
</dbReference>
<accession>A0ABP8VP95</accession>
<reference evidence="3" key="1">
    <citation type="journal article" date="2019" name="Int. J. Syst. Evol. Microbiol.">
        <title>The Global Catalogue of Microorganisms (GCM) 10K type strain sequencing project: providing services to taxonomists for standard genome sequencing and annotation.</title>
        <authorList>
            <consortium name="The Broad Institute Genomics Platform"/>
            <consortium name="The Broad Institute Genome Sequencing Center for Infectious Disease"/>
            <person name="Wu L."/>
            <person name="Ma J."/>
        </authorList>
    </citation>
    <scope>NUCLEOTIDE SEQUENCE [LARGE SCALE GENOMIC DNA]</scope>
    <source>
        <strain evidence="3">JCM 18127</strain>
    </source>
</reference>
<evidence type="ECO:0000313" key="3">
    <source>
        <dbReference type="Proteomes" id="UP001500621"/>
    </source>
</evidence>
<dbReference type="PRINTS" id="PR00368">
    <property type="entry name" value="FADPNR"/>
</dbReference>
<keyword evidence="1" id="KW-0560">Oxidoreductase</keyword>
<comment type="caution">
    <text evidence="2">The sequence shown here is derived from an EMBL/GenBank/DDBJ whole genome shotgun (WGS) entry which is preliminary data.</text>
</comment>
<evidence type="ECO:0000256" key="1">
    <source>
        <dbReference type="ARBA" id="ARBA00023002"/>
    </source>
</evidence>
<dbReference type="EMBL" id="BAABIM010000001">
    <property type="protein sequence ID" value="GAA4668389.1"/>
    <property type="molecule type" value="Genomic_DNA"/>
</dbReference>
<gene>
    <name evidence="2" type="ORF">GCM10023226_00380</name>
</gene>
<keyword evidence="3" id="KW-1185">Reference proteome</keyword>
<dbReference type="PANTHER" id="PTHR43539:SF78">
    <property type="entry name" value="FLAVIN-CONTAINING MONOOXYGENASE"/>
    <property type="match status" value="1"/>
</dbReference>
<dbReference type="RefSeq" id="WP_345262016.1">
    <property type="nucleotide sequence ID" value="NZ_BAABIM010000001.1"/>
</dbReference>
<dbReference type="Proteomes" id="UP001500621">
    <property type="component" value="Unassembled WGS sequence"/>
</dbReference>
<keyword evidence="2" id="KW-0503">Monooxygenase</keyword>
<evidence type="ECO:0000313" key="2">
    <source>
        <dbReference type="EMBL" id="GAA4668389.1"/>
    </source>
</evidence>
<name>A0ABP8VP95_9ACTN</name>
<dbReference type="SUPFAM" id="SSF51905">
    <property type="entry name" value="FAD/NAD(P)-binding domain"/>
    <property type="match status" value="2"/>
</dbReference>
<dbReference type="NCBIfam" id="NF040505">
    <property type="entry name" value="ArsO_flavin_mono"/>
    <property type="match status" value="1"/>
</dbReference>
<dbReference type="InterPro" id="IPR036188">
    <property type="entry name" value="FAD/NAD-bd_sf"/>
</dbReference>
<sequence>MSEDLPVVVIGGGQAGLSAGFYLQRAGLEPARDFVILDAGEEPGGAWPRMWPSLRLFSPAGYSSLPGWQMPPTQGYPSAAHVRDYLGEYEQRYRLPLVRPARVVAVRSDGEGPDRPLLVETAERTYRARAVISATGTWDRPFWPAVPGMREFAGEQLHAAQYREPGPFVDRRVLVVGGGNTAAQLLAEVSTVAETTWVTRRPPRFMADDVDGRVLFQAATRRTRAVQQGGRWDEGAEAGVGGLGDIVMVASVLEARERGVLHAEPMIERLTPEGAVWPDGTRRELDVVLWCTGFRPALAHLAPLQLRGGRHPVRTEPPGGTRSAEEPRLHLLGYGDWTGPASATLIGVGRTARDAVAEVLDDLGLA</sequence>